<protein>
    <recommendedName>
        <fullName evidence="3">MerR family transcriptional regulator</fullName>
    </recommendedName>
</protein>
<evidence type="ECO:0008006" key="3">
    <source>
        <dbReference type="Google" id="ProtNLM"/>
    </source>
</evidence>
<comment type="caution">
    <text evidence="1">The sequence shown here is derived from an EMBL/GenBank/DDBJ whole genome shotgun (WGS) entry which is preliminary data.</text>
</comment>
<dbReference type="RefSeq" id="WP_343905661.1">
    <property type="nucleotide sequence ID" value="NZ_BAAAJE010000002.1"/>
</dbReference>
<dbReference type="Gene3D" id="1.10.1660.10">
    <property type="match status" value="1"/>
</dbReference>
<proteinExistence type="predicted"/>
<keyword evidence="2" id="KW-1185">Reference proteome</keyword>
<evidence type="ECO:0000313" key="1">
    <source>
        <dbReference type="EMBL" id="GAA1129555.1"/>
    </source>
</evidence>
<sequence length="99" mass="11201">MGYQLVPVPRLSLDAFAAMTGLHPELVRRLIVLGIVEPTRDANGQWCFDRSQVRAVARMQRLRSSFALNYSALGLVMDLLDRIDALESERRTERTSQPS</sequence>
<accession>A0ABN1U8X9</accession>
<gene>
    <name evidence="1" type="ORF">GCM10009606_06760</name>
</gene>
<name>A0ABN1U8X9_9ACTN</name>
<reference evidence="1 2" key="1">
    <citation type="journal article" date="2019" name="Int. J. Syst. Evol. Microbiol.">
        <title>The Global Catalogue of Microorganisms (GCM) 10K type strain sequencing project: providing services to taxonomists for standard genome sequencing and annotation.</title>
        <authorList>
            <consortium name="The Broad Institute Genomics Platform"/>
            <consortium name="The Broad Institute Genome Sequencing Center for Infectious Disease"/>
            <person name="Wu L."/>
            <person name="Ma J."/>
        </authorList>
    </citation>
    <scope>NUCLEOTIDE SEQUENCE [LARGE SCALE GENOMIC DNA]</scope>
    <source>
        <strain evidence="1 2">JCM 11813</strain>
    </source>
</reference>
<dbReference type="Proteomes" id="UP001499979">
    <property type="component" value="Unassembled WGS sequence"/>
</dbReference>
<dbReference type="Pfam" id="PF13591">
    <property type="entry name" value="MerR_2"/>
    <property type="match status" value="1"/>
</dbReference>
<evidence type="ECO:0000313" key="2">
    <source>
        <dbReference type="Proteomes" id="UP001499979"/>
    </source>
</evidence>
<dbReference type="EMBL" id="BAAAJE010000002">
    <property type="protein sequence ID" value="GAA1129555.1"/>
    <property type="molecule type" value="Genomic_DNA"/>
</dbReference>
<organism evidence="1 2">
    <name type="scientific">Nocardioides aquiterrae</name>
    <dbReference type="NCBI Taxonomy" id="203799"/>
    <lineage>
        <taxon>Bacteria</taxon>
        <taxon>Bacillati</taxon>
        <taxon>Actinomycetota</taxon>
        <taxon>Actinomycetes</taxon>
        <taxon>Propionibacteriales</taxon>
        <taxon>Nocardioidaceae</taxon>
        <taxon>Nocardioides</taxon>
    </lineage>
</organism>